<comment type="caution">
    <text evidence="9">The sequence shown here is derived from an EMBL/GenBank/DDBJ whole genome shotgun (WGS) entry which is preliminary data.</text>
</comment>
<feature type="region of interest" description="Disordered" evidence="6">
    <location>
        <begin position="316"/>
        <end position="416"/>
    </location>
</feature>
<name>A0AAI8YPU4_9PEZI</name>
<dbReference type="GO" id="GO:0016020">
    <property type="term" value="C:membrane"/>
    <property type="evidence" value="ECO:0007669"/>
    <property type="project" value="UniProtKB-SubCell"/>
</dbReference>
<evidence type="ECO:0000256" key="6">
    <source>
        <dbReference type="SAM" id="MobiDB-lite"/>
    </source>
</evidence>
<comment type="similarity">
    <text evidence="5">Belongs to the SAT4 family.</text>
</comment>
<evidence type="ECO:0000256" key="1">
    <source>
        <dbReference type="ARBA" id="ARBA00004141"/>
    </source>
</evidence>
<dbReference type="PANTHER" id="PTHR33048">
    <property type="entry name" value="PTH11-LIKE INTEGRAL MEMBRANE PROTEIN (AFU_ORTHOLOGUE AFUA_5G11245)"/>
    <property type="match status" value="1"/>
</dbReference>
<evidence type="ECO:0000256" key="7">
    <source>
        <dbReference type="SAM" id="Phobius"/>
    </source>
</evidence>
<protein>
    <submittedName>
        <fullName evidence="9">Uu.00g055460.m01.CDS01</fullName>
    </submittedName>
</protein>
<feature type="transmembrane region" description="Helical" evidence="7">
    <location>
        <begin position="40"/>
        <end position="62"/>
    </location>
</feature>
<feature type="transmembrane region" description="Helical" evidence="7">
    <location>
        <begin position="267"/>
        <end position="289"/>
    </location>
</feature>
<keyword evidence="10" id="KW-1185">Reference proteome</keyword>
<feature type="transmembrane region" description="Helical" evidence="7">
    <location>
        <begin position="235"/>
        <end position="255"/>
    </location>
</feature>
<feature type="compositionally biased region" description="Basic and acidic residues" evidence="6">
    <location>
        <begin position="362"/>
        <end position="383"/>
    </location>
</feature>
<feature type="transmembrane region" description="Helical" evidence="7">
    <location>
        <begin position="115"/>
        <end position="141"/>
    </location>
</feature>
<keyword evidence="4 7" id="KW-0472">Membrane</keyword>
<evidence type="ECO:0000256" key="5">
    <source>
        <dbReference type="ARBA" id="ARBA00038359"/>
    </source>
</evidence>
<feature type="compositionally biased region" description="Low complexity" evidence="6">
    <location>
        <begin position="318"/>
        <end position="344"/>
    </location>
</feature>
<accession>A0AAI8YPU4</accession>
<organism evidence="9 10">
    <name type="scientific">Anthostomella pinea</name>
    <dbReference type="NCBI Taxonomy" id="933095"/>
    <lineage>
        <taxon>Eukaryota</taxon>
        <taxon>Fungi</taxon>
        <taxon>Dikarya</taxon>
        <taxon>Ascomycota</taxon>
        <taxon>Pezizomycotina</taxon>
        <taxon>Sordariomycetes</taxon>
        <taxon>Xylariomycetidae</taxon>
        <taxon>Xylariales</taxon>
        <taxon>Xylariaceae</taxon>
        <taxon>Anthostomella</taxon>
    </lineage>
</organism>
<evidence type="ECO:0000256" key="4">
    <source>
        <dbReference type="ARBA" id="ARBA00023136"/>
    </source>
</evidence>
<evidence type="ECO:0000256" key="2">
    <source>
        <dbReference type="ARBA" id="ARBA00022692"/>
    </source>
</evidence>
<dbReference type="PANTHER" id="PTHR33048:SF47">
    <property type="entry name" value="INTEGRAL MEMBRANE PROTEIN-RELATED"/>
    <property type="match status" value="1"/>
</dbReference>
<feature type="transmembrane region" description="Helical" evidence="7">
    <location>
        <begin position="74"/>
        <end position="95"/>
    </location>
</feature>
<feature type="transmembrane region" description="Helical" evidence="7">
    <location>
        <begin position="153"/>
        <end position="183"/>
    </location>
</feature>
<dbReference type="AlphaFoldDB" id="A0AAI8YPU4"/>
<keyword evidence="2 7" id="KW-0812">Transmembrane</keyword>
<evidence type="ECO:0000256" key="3">
    <source>
        <dbReference type="ARBA" id="ARBA00022989"/>
    </source>
</evidence>
<feature type="domain" description="Rhodopsin" evidence="8">
    <location>
        <begin position="58"/>
        <end position="296"/>
    </location>
</feature>
<reference evidence="9" key="1">
    <citation type="submission" date="2023-10" db="EMBL/GenBank/DDBJ databases">
        <authorList>
            <person name="Hackl T."/>
        </authorList>
    </citation>
    <scope>NUCLEOTIDE SEQUENCE</scope>
</reference>
<evidence type="ECO:0000259" key="8">
    <source>
        <dbReference type="Pfam" id="PF20684"/>
    </source>
</evidence>
<proteinExistence type="inferred from homology"/>
<sequence length="416" mass="46510">MDQFPYLPKETQQLLLAGPALAPPGNLTSNFDNPPNKNGVAHAALAVCLTLATFSFFIRMYARVIGLRKIKFEDILTFVAYGAYIGYIYCAYRVMVEYGYFIHQWDIRLARLIDFSYILLVGGVLYSIALPFLKAAILLEWTRIFVPVGTRNIFWWLCITLVAIQLSFCVASVFALCFTCIPIQKIWDFTLPGTCLVKSRVEITSAAIHLASDLVILSLPQKVIWELQMSVRQKLGVSVIFSLGVLACVSAAFRLTATIQYSNAADVTYTVASVILWALAEMTCGFIVIGMPTAPKIIYETGVVSKIRASLKSWTSRQSGSGKSSTKLSGLSSQTSSKSPNPSKTYRKLDGNENATPLRSMKRSDTESTEHLKDLVRQHDRSIVRTTQLSTREDYEYGSEVEQDQFARQHPWRTKS</sequence>
<dbReference type="Proteomes" id="UP001295740">
    <property type="component" value="Unassembled WGS sequence"/>
</dbReference>
<evidence type="ECO:0000313" key="9">
    <source>
        <dbReference type="EMBL" id="CAJ2512531.1"/>
    </source>
</evidence>
<dbReference type="Pfam" id="PF20684">
    <property type="entry name" value="Fung_rhodopsin"/>
    <property type="match status" value="1"/>
</dbReference>
<evidence type="ECO:0000313" key="10">
    <source>
        <dbReference type="Proteomes" id="UP001295740"/>
    </source>
</evidence>
<gene>
    <name evidence="9" type="ORF">KHLLAP_LOCUS12999</name>
</gene>
<comment type="subcellular location">
    <subcellularLocation>
        <location evidence="1">Membrane</location>
        <topology evidence="1">Multi-pass membrane protein</topology>
    </subcellularLocation>
</comment>
<keyword evidence="3 7" id="KW-1133">Transmembrane helix</keyword>
<dbReference type="EMBL" id="CAUWAG010000019">
    <property type="protein sequence ID" value="CAJ2512531.1"/>
    <property type="molecule type" value="Genomic_DNA"/>
</dbReference>
<dbReference type="InterPro" id="IPR052337">
    <property type="entry name" value="SAT4-like"/>
</dbReference>
<dbReference type="InterPro" id="IPR049326">
    <property type="entry name" value="Rhodopsin_dom_fungi"/>
</dbReference>